<dbReference type="SUPFAM" id="SSF47459">
    <property type="entry name" value="HLH, helix-loop-helix DNA-binding domain"/>
    <property type="match status" value="1"/>
</dbReference>
<dbReference type="PANTHER" id="PTHR47336:SF2">
    <property type="entry name" value="TRANSCRIPTION FACTOR HMS1-RELATED"/>
    <property type="match status" value="1"/>
</dbReference>
<dbReference type="InterPro" id="IPR052099">
    <property type="entry name" value="Regulatory_TF_Diverse"/>
</dbReference>
<feature type="coiled-coil region" evidence="1">
    <location>
        <begin position="283"/>
        <end position="310"/>
    </location>
</feature>
<name>A0A9P4UMC5_9PEZI</name>
<feature type="region of interest" description="Disordered" evidence="2">
    <location>
        <begin position="55"/>
        <end position="220"/>
    </location>
</feature>
<dbReference type="PROSITE" id="PS50888">
    <property type="entry name" value="BHLH"/>
    <property type="match status" value="1"/>
</dbReference>
<feature type="compositionally biased region" description="Low complexity" evidence="2">
    <location>
        <begin position="141"/>
        <end position="155"/>
    </location>
</feature>
<dbReference type="SMART" id="SM00353">
    <property type="entry name" value="HLH"/>
    <property type="match status" value="1"/>
</dbReference>
<reference evidence="4" key="1">
    <citation type="journal article" date="2020" name="Stud. Mycol.">
        <title>101 Dothideomycetes genomes: a test case for predicting lifestyles and emergence of pathogens.</title>
        <authorList>
            <person name="Haridas S."/>
            <person name="Albert R."/>
            <person name="Binder M."/>
            <person name="Bloem J."/>
            <person name="Labutti K."/>
            <person name="Salamov A."/>
            <person name="Andreopoulos B."/>
            <person name="Baker S."/>
            <person name="Barry K."/>
            <person name="Bills G."/>
            <person name="Bluhm B."/>
            <person name="Cannon C."/>
            <person name="Castanera R."/>
            <person name="Culley D."/>
            <person name="Daum C."/>
            <person name="Ezra D."/>
            <person name="Gonzalez J."/>
            <person name="Henrissat B."/>
            <person name="Kuo A."/>
            <person name="Liang C."/>
            <person name="Lipzen A."/>
            <person name="Lutzoni F."/>
            <person name="Magnuson J."/>
            <person name="Mondo S."/>
            <person name="Nolan M."/>
            <person name="Ohm R."/>
            <person name="Pangilinan J."/>
            <person name="Park H.-J."/>
            <person name="Ramirez L."/>
            <person name="Alfaro M."/>
            <person name="Sun H."/>
            <person name="Tritt A."/>
            <person name="Yoshinaga Y."/>
            <person name="Zwiers L.-H."/>
            <person name="Turgeon B."/>
            <person name="Goodwin S."/>
            <person name="Spatafora J."/>
            <person name="Crous P."/>
            <person name="Grigoriev I."/>
        </authorList>
    </citation>
    <scope>NUCLEOTIDE SEQUENCE</scope>
    <source>
        <strain evidence="4">CBS 116435</strain>
    </source>
</reference>
<feature type="compositionally biased region" description="Low complexity" evidence="2">
    <location>
        <begin position="246"/>
        <end position="255"/>
    </location>
</feature>
<dbReference type="CDD" id="cd11395">
    <property type="entry name" value="bHLHzip_SREBP_like"/>
    <property type="match status" value="1"/>
</dbReference>
<dbReference type="InterPro" id="IPR011598">
    <property type="entry name" value="bHLH_dom"/>
</dbReference>
<dbReference type="AlphaFoldDB" id="A0A9P4UMC5"/>
<keyword evidence="5" id="KW-1185">Reference proteome</keyword>
<feature type="compositionally biased region" description="Polar residues" evidence="2">
    <location>
        <begin position="18"/>
        <end position="29"/>
    </location>
</feature>
<dbReference type="Proteomes" id="UP000799441">
    <property type="component" value="Unassembled WGS sequence"/>
</dbReference>
<evidence type="ECO:0000256" key="2">
    <source>
        <dbReference type="SAM" id="MobiDB-lite"/>
    </source>
</evidence>
<dbReference type="Pfam" id="PF00010">
    <property type="entry name" value="HLH"/>
    <property type="match status" value="1"/>
</dbReference>
<dbReference type="GO" id="GO:0046983">
    <property type="term" value="F:protein dimerization activity"/>
    <property type="evidence" value="ECO:0007669"/>
    <property type="project" value="InterPro"/>
</dbReference>
<protein>
    <recommendedName>
        <fullName evidence="3">BHLH domain-containing protein</fullName>
    </recommendedName>
</protein>
<comment type="caution">
    <text evidence="4">The sequence shown here is derived from an EMBL/GenBank/DDBJ whole genome shotgun (WGS) entry which is preliminary data.</text>
</comment>
<keyword evidence="1" id="KW-0175">Coiled coil</keyword>
<evidence type="ECO:0000256" key="1">
    <source>
        <dbReference type="SAM" id="Coils"/>
    </source>
</evidence>
<proteinExistence type="predicted"/>
<evidence type="ECO:0000259" key="3">
    <source>
        <dbReference type="PROSITE" id="PS50888"/>
    </source>
</evidence>
<organism evidence="4 5">
    <name type="scientific">Polychaeton citri CBS 116435</name>
    <dbReference type="NCBI Taxonomy" id="1314669"/>
    <lineage>
        <taxon>Eukaryota</taxon>
        <taxon>Fungi</taxon>
        <taxon>Dikarya</taxon>
        <taxon>Ascomycota</taxon>
        <taxon>Pezizomycotina</taxon>
        <taxon>Dothideomycetes</taxon>
        <taxon>Dothideomycetidae</taxon>
        <taxon>Capnodiales</taxon>
        <taxon>Capnodiaceae</taxon>
        <taxon>Polychaeton</taxon>
    </lineage>
</organism>
<gene>
    <name evidence="4" type="ORF">K431DRAFT_306633</name>
</gene>
<accession>A0A9P4UMC5</accession>
<feature type="region of interest" description="Disordered" evidence="2">
    <location>
        <begin position="246"/>
        <end position="265"/>
    </location>
</feature>
<dbReference type="InterPro" id="IPR036638">
    <property type="entry name" value="HLH_DNA-bd_sf"/>
</dbReference>
<dbReference type="PANTHER" id="PTHR47336">
    <property type="entry name" value="TRANSCRIPTION FACTOR HMS1-RELATED"/>
    <property type="match status" value="1"/>
</dbReference>
<dbReference type="OrthoDB" id="2133190at2759"/>
<dbReference type="EMBL" id="MU003836">
    <property type="protein sequence ID" value="KAF2717825.1"/>
    <property type="molecule type" value="Genomic_DNA"/>
</dbReference>
<feature type="region of interest" description="Disordered" evidence="2">
    <location>
        <begin position="1"/>
        <end position="37"/>
    </location>
</feature>
<dbReference type="Gene3D" id="4.10.280.10">
    <property type="entry name" value="Helix-loop-helix DNA-binding domain"/>
    <property type="match status" value="1"/>
</dbReference>
<feature type="domain" description="BHLH" evidence="3">
    <location>
        <begin position="215"/>
        <end position="286"/>
    </location>
</feature>
<evidence type="ECO:0000313" key="5">
    <source>
        <dbReference type="Proteomes" id="UP000799441"/>
    </source>
</evidence>
<evidence type="ECO:0000313" key="4">
    <source>
        <dbReference type="EMBL" id="KAF2717825.1"/>
    </source>
</evidence>
<sequence length="321" mass="34980">MSDNQAYDWHNQQHRYQHTSNPSSTTSYGDSDPSHFGRVNDLDMRLFQNTGQSSYNPYAHHHSNGQLLSPEISYGAPEPSWPSDVDMGTPSTAHSAFANDHIDPFASKHSPLLDPVHTAQKPRSNPGSLVVGQPWNPPPAQAQQQQQLSAAAAAQRPGLHRAHTGPESRSRRSTAPATASPHIKSSESLESDEEIAPDGVAAASTDSKSARGRKRQRIPHTAVERRYRENLNAHLDRLRQAVPALAARRSSGSSRVDAPATTTTAEGVKPSKCEILSGAIEHIGALDRENDTLKAEVQALRARIQELERWYSGGLRAGPYP</sequence>